<feature type="domain" description="Glycosyltransferase 2-like" evidence="6">
    <location>
        <begin position="326"/>
        <end position="439"/>
    </location>
</feature>
<evidence type="ECO:0000256" key="4">
    <source>
        <dbReference type="ARBA" id="ARBA00022679"/>
    </source>
</evidence>
<feature type="domain" description="Glycosyl transferase family 1" evidence="5">
    <location>
        <begin position="888"/>
        <end position="1061"/>
    </location>
</feature>
<dbReference type="Gene3D" id="3.40.50.2000">
    <property type="entry name" value="Glycogen Phosphorylase B"/>
    <property type="match status" value="1"/>
</dbReference>
<keyword evidence="3" id="KW-0328">Glycosyltransferase</keyword>
<dbReference type="Gene3D" id="3.90.550.10">
    <property type="entry name" value="Spore Coat Polysaccharide Biosynthesis Protein SpsA, Chain A"/>
    <property type="match status" value="2"/>
</dbReference>
<sequence>MLVVTWRGSGHLGACLDALAAQDRAHRLLVVDNASDDGTAELLARRPVDVLRLPRNRGYAGGIAAALPRVETPYLAWLNDDAAPEPGWLAELEAALDEGAAAASSVLRAPDGRVQSTGVRLTADGHGADATGGANFGFCGGAALLRTDALRDVGGVPSRFFCYYEDTDTAWRLRLAGLDVVQTSATVAHLHGASSRPGSPRFHRWNERNRLLALLRCAPCGVAVRELARFAAITAVLPLRRLDAPGANFRVPLRLRVLVEVAALLPETLRARRRIGRAARVSRRDVWRAGPVADRSPRPICPIPRRDDRAMRQAWVVVATNLPVVSVILVNYRGAEDTLTCLRALREELDYPADRMEVICVDNASGDGSADRLRRAAPWARLIESESNLGFAGGCNLAAREATGQVLALLNNDARPDRSWVRAAVEVLRAEPTVGAVASKVLDWEGEHIDFVDGGLTWFGMGYKRHAGQVDDGSHDAPRDVLFGTGSALFVRTDLFTALGGFDERFFMFYEDVDLGWRLNLRGWRVRYEPRSLTYHRHHSSMSGIAGSREHYLLERNALAALYKNVSDETLAKALPAAMGLAVRRATARGEIDPAQLEITRRGEVEDDSPVPIDRSALAGMLAIDQFVELLPSLKESREQEQQARVRTDADLVPLMRKAMEPAYPLPRYLAAHDALVEAFDLHEVFGRPRKVVVITGDAVTARMAGPAIRAWHMSEVLSTEHDVRLVSVNDRVDPPDSAFDVVAATRRELGGHVDWADIVVLQGHVLEMVPALKRVDSTKIVVCDIYDPMHLELLEQGRDTDDERRAKDLTGVTEVLNSQLQRGDFFLCASERQRHFWLGHLASLGRLTPGLYDSDPTVRSLLSVVPFGLSSVAPQRTAPAIKGTRSGISAGDKVILWAGGVYSWFDPLTLLHAVHRLSAEHSDIRLFFLGMKHPNPDVPEMVMAGQTRALANRLGLTDKFAFFNETWVPYGERQNYLLDADCGVTSHFEHVETTFAFRTRVLDYLWSGLPVVTTDGDSFADLVRSEGIGVVVPPEDPEALAAALEKVLYDEDFAAECRRRIEPVRERFTWESVLAPLTEFCRDPRPAADRLSASAPLSRTPRPGAGETVRRDLALLREYLDAGGPVEVAKRATGRLRRLAGERLRGR</sequence>
<evidence type="ECO:0000256" key="2">
    <source>
        <dbReference type="ARBA" id="ARBA00006739"/>
    </source>
</evidence>
<name>A0ABN3FWK5_9PSEU</name>
<organism evidence="7 8">
    <name type="scientific">Saccharopolyspora halophila</name>
    <dbReference type="NCBI Taxonomy" id="405551"/>
    <lineage>
        <taxon>Bacteria</taxon>
        <taxon>Bacillati</taxon>
        <taxon>Actinomycetota</taxon>
        <taxon>Actinomycetes</taxon>
        <taxon>Pseudonocardiales</taxon>
        <taxon>Pseudonocardiaceae</taxon>
        <taxon>Saccharopolyspora</taxon>
    </lineage>
</organism>
<evidence type="ECO:0000313" key="8">
    <source>
        <dbReference type="Proteomes" id="UP001501218"/>
    </source>
</evidence>
<keyword evidence="4" id="KW-0808">Transferase</keyword>
<evidence type="ECO:0000256" key="3">
    <source>
        <dbReference type="ARBA" id="ARBA00022676"/>
    </source>
</evidence>
<proteinExistence type="inferred from homology"/>
<dbReference type="CDD" id="cd03801">
    <property type="entry name" value="GT4_PimA-like"/>
    <property type="match status" value="1"/>
</dbReference>
<evidence type="ECO:0000259" key="5">
    <source>
        <dbReference type="Pfam" id="PF00534"/>
    </source>
</evidence>
<evidence type="ECO:0008006" key="9">
    <source>
        <dbReference type="Google" id="ProtNLM"/>
    </source>
</evidence>
<keyword evidence="8" id="KW-1185">Reference proteome</keyword>
<dbReference type="SUPFAM" id="SSF53756">
    <property type="entry name" value="UDP-Glycosyltransferase/glycogen phosphorylase"/>
    <property type="match status" value="1"/>
</dbReference>
<dbReference type="InterPro" id="IPR001296">
    <property type="entry name" value="Glyco_trans_1"/>
</dbReference>
<reference evidence="7 8" key="1">
    <citation type="journal article" date="2019" name="Int. J. Syst. Evol. Microbiol.">
        <title>The Global Catalogue of Microorganisms (GCM) 10K type strain sequencing project: providing services to taxonomists for standard genome sequencing and annotation.</title>
        <authorList>
            <consortium name="The Broad Institute Genomics Platform"/>
            <consortium name="The Broad Institute Genome Sequencing Center for Infectious Disease"/>
            <person name="Wu L."/>
            <person name="Ma J."/>
        </authorList>
    </citation>
    <scope>NUCLEOTIDE SEQUENCE [LARGE SCALE GENOMIC DNA]</scope>
    <source>
        <strain evidence="7 8">JCM 16221</strain>
    </source>
</reference>
<comment type="caution">
    <text evidence="7">The sequence shown here is derived from an EMBL/GenBank/DDBJ whole genome shotgun (WGS) entry which is preliminary data.</text>
</comment>
<dbReference type="Pfam" id="PF00535">
    <property type="entry name" value="Glycos_transf_2"/>
    <property type="match status" value="2"/>
</dbReference>
<dbReference type="EMBL" id="BAAARA010000003">
    <property type="protein sequence ID" value="GAA2339197.1"/>
    <property type="molecule type" value="Genomic_DNA"/>
</dbReference>
<evidence type="ECO:0000256" key="1">
    <source>
        <dbReference type="ARBA" id="ARBA00004776"/>
    </source>
</evidence>
<dbReference type="Pfam" id="PF00534">
    <property type="entry name" value="Glycos_transf_1"/>
    <property type="match status" value="1"/>
</dbReference>
<comment type="pathway">
    <text evidence="1">Cell wall biogenesis; cell wall polysaccharide biosynthesis.</text>
</comment>
<dbReference type="PANTHER" id="PTHR43179:SF12">
    <property type="entry name" value="GALACTOFURANOSYLTRANSFERASE GLFT2"/>
    <property type="match status" value="1"/>
</dbReference>
<evidence type="ECO:0000259" key="6">
    <source>
        <dbReference type="Pfam" id="PF00535"/>
    </source>
</evidence>
<dbReference type="InterPro" id="IPR029044">
    <property type="entry name" value="Nucleotide-diphossugar_trans"/>
</dbReference>
<feature type="domain" description="Glycosyltransferase 2-like" evidence="6">
    <location>
        <begin position="11"/>
        <end position="153"/>
    </location>
</feature>
<dbReference type="SUPFAM" id="SSF53448">
    <property type="entry name" value="Nucleotide-diphospho-sugar transferases"/>
    <property type="match status" value="2"/>
</dbReference>
<dbReference type="InterPro" id="IPR001173">
    <property type="entry name" value="Glyco_trans_2-like"/>
</dbReference>
<protein>
    <recommendedName>
        <fullName evidence="9">Glycosyltransferase</fullName>
    </recommendedName>
</protein>
<dbReference type="PANTHER" id="PTHR43179">
    <property type="entry name" value="RHAMNOSYLTRANSFERASE WBBL"/>
    <property type="match status" value="1"/>
</dbReference>
<dbReference type="CDD" id="cd04186">
    <property type="entry name" value="GT_2_like_c"/>
    <property type="match status" value="1"/>
</dbReference>
<gene>
    <name evidence="7" type="ORF">GCM10009854_14560</name>
</gene>
<comment type="similarity">
    <text evidence="2">Belongs to the glycosyltransferase 2 family.</text>
</comment>
<accession>A0ABN3FWK5</accession>
<dbReference type="Proteomes" id="UP001501218">
    <property type="component" value="Unassembled WGS sequence"/>
</dbReference>
<evidence type="ECO:0000313" key="7">
    <source>
        <dbReference type="EMBL" id="GAA2339197.1"/>
    </source>
</evidence>